<evidence type="ECO:0000313" key="3">
    <source>
        <dbReference type="Proteomes" id="UP000317093"/>
    </source>
</evidence>
<evidence type="ECO:0000313" key="2">
    <source>
        <dbReference type="EMBL" id="QDU60329.1"/>
    </source>
</evidence>
<protein>
    <submittedName>
        <fullName evidence="2">Uncharacterized protein</fullName>
    </submittedName>
</protein>
<sequence>MDDEPRCDVEVGHAPQSPGPWPMELATHPLERYILDWAKTCLRHPRSVSTATPPLPGRTGMTTAGAFDEFALSPLVSDATVAAIRFPR</sequence>
<feature type="compositionally biased region" description="Basic and acidic residues" evidence="1">
    <location>
        <begin position="1"/>
        <end position="11"/>
    </location>
</feature>
<gene>
    <name evidence="2" type="ORF">Pan216_11680</name>
</gene>
<feature type="region of interest" description="Disordered" evidence="1">
    <location>
        <begin position="1"/>
        <end position="23"/>
    </location>
</feature>
<accession>A0A518B021</accession>
<name>A0A518B021_9BACT</name>
<keyword evidence="3" id="KW-1185">Reference proteome</keyword>
<proteinExistence type="predicted"/>
<dbReference type="EMBL" id="CP036279">
    <property type="protein sequence ID" value="QDU60329.1"/>
    <property type="molecule type" value="Genomic_DNA"/>
</dbReference>
<dbReference type="KEGG" id="knv:Pan216_11680"/>
<dbReference type="Proteomes" id="UP000317093">
    <property type="component" value="Chromosome"/>
</dbReference>
<reference evidence="2 3" key="1">
    <citation type="submission" date="2019-02" db="EMBL/GenBank/DDBJ databases">
        <title>Deep-cultivation of Planctomycetes and their phenomic and genomic characterization uncovers novel biology.</title>
        <authorList>
            <person name="Wiegand S."/>
            <person name="Jogler M."/>
            <person name="Boedeker C."/>
            <person name="Pinto D."/>
            <person name="Vollmers J."/>
            <person name="Rivas-Marin E."/>
            <person name="Kohn T."/>
            <person name="Peeters S.H."/>
            <person name="Heuer A."/>
            <person name="Rast P."/>
            <person name="Oberbeckmann S."/>
            <person name="Bunk B."/>
            <person name="Jeske O."/>
            <person name="Meyerdierks A."/>
            <person name="Storesund J.E."/>
            <person name="Kallscheuer N."/>
            <person name="Luecker S."/>
            <person name="Lage O.M."/>
            <person name="Pohl T."/>
            <person name="Merkel B.J."/>
            <person name="Hornburger P."/>
            <person name="Mueller R.-W."/>
            <person name="Bruemmer F."/>
            <person name="Labrenz M."/>
            <person name="Spormann A.M."/>
            <person name="Op den Camp H."/>
            <person name="Overmann J."/>
            <person name="Amann R."/>
            <person name="Jetten M.S.M."/>
            <person name="Mascher T."/>
            <person name="Medema M.H."/>
            <person name="Devos D.P."/>
            <person name="Kaster A.-K."/>
            <person name="Ovreas L."/>
            <person name="Rohde M."/>
            <person name="Galperin M.Y."/>
            <person name="Jogler C."/>
        </authorList>
    </citation>
    <scope>NUCLEOTIDE SEQUENCE [LARGE SCALE GENOMIC DNA]</scope>
    <source>
        <strain evidence="2 3">Pan216</strain>
    </source>
</reference>
<organism evidence="2 3">
    <name type="scientific">Kolteria novifilia</name>
    <dbReference type="NCBI Taxonomy" id="2527975"/>
    <lineage>
        <taxon>Bacteria</taxon>
        <taxon>Pseudomonadati</taxon>
        <taxon>Planctomycetota</taxon>
        <taxon>Planctomycetia</taxon>
        <taxon>Kolteriales</taxon>
        <taxon>Kolteriaceae</taxon>
        <taxon>Kolteria</taxon>
    </lineage>
</organism>
<dbReference type="AlphaFoldDB" id="A0A518B021"/>
<evidence type="ECO:0000256" key="1">
    <source>
        <dbReference type="SAM" id="MobiDB-lite"/>
    </source>
</evidence>